<accession>A0A345VII8</accession>
<organism evidence="1 2">
    <name type="scientific">Streptococcus pluranimalium</name>
    <dbReference type="NCBI Taxonomy" id="82348"/>
    <lineage>
        <taxon>Bacteria</taxon>
        <taxon>Bacillati</taxon>
        <taxon>Bacillota</taxon>
        <taxon>Bacilli</taxon>
        <taxon>Lactobacillales</taxon>
        <taxon>Streptococcaceae</taxon>
        <taxon>Streptococcus</taxon>
    </lineage>
</organism>
<dbReference type="Pfam" id="PF07374">
    <property type="entry name" value="DUF1492"/>
    <property type="match status" value="1"/>
</dbReference>
<sequence>MSKGQTEAELLLRELRAIPKLIQELQRDIEATRSSLLTSPQWSDMKVEGGLKQSQEDKNIRVIDNCDWHVSQIGKLNRRKTEILDIIFQLKDNDQRRVLIAAYLTYDTYTEAYDALFMSKAKFFTIKRKAVENLNRLI</sequence>
<gene>
    <name evidence="1" type="ORF">Sp14A_06100</name>
</gene>
<evidence type="ECO:0000313" key="2">
    <source>
        <dbReference type="Proteomes" id="UP000255411"/>
    </source>
</evidence>
<dbReference type="AlphaFoldDB" id="A0A345VII8"/>
<evidence type="ECO:0008006" key="3">
    <source>
        <dbReference type="Google" id="ProtNLM"/>
    </source>
</evidence>
<proteinExistence type="predicted"/>
<dbReference type="RefSeq" id="WP_115129844.1">
    <property type="nucleotide sequence ID" value="NZ_CP022601.1"/>
</dbReference>
<dbReference type="EMBL" id="CP022601">
    <property type="protein sequence ID" value="AXJ12540.1"/>
    <property type="molecule type" value="Genomic_DNA"/>
</dbReference>
<protein>
    <recommendedName>
        <fullName evidence="3">DUF1492 domain-containing protein</fullName>
    </recommendedName>
</protein>
<name>A0A345VII8_9STRE</name>
<dbReference type="InterPro" id="IPR010861">
    <property type="entry name" value="DUF1492"/>
</dbReference>
<reference evidence="1 2" key="1">
    <citation type="submission" date="2017-07" db="EMBL/GenBank/DDBJ databases">
        <title>Streptococcus pluranimalium as cause of bovine abortion.</title>
        <authorList>
            <person name="Rodriguez Campos S."/>
            <person name="Gobeli Brawand S."/>
            <person name="Brodard I."/>
            <person name="Rychener L."/>
            <person name="Perreten V."/>
        </authorList>
    </citation>
    <scope>NUCLEOTIDE SEQUENCE [LARGE SCALE GENOMIC DNA]</scope>
    <source>
        <strain evidence="1 2">14A0014</strain>
    </source>
</reference>
<evidence type="ECO:0000313" key="1">
    <source>
        <dbReference type="EMBL" id="AXJ12540.1"/>
    </source>
</evidence>
<dbReference type="Proteomes" id="UP000255411">
    <property type="component" value="Chromosome"/>
</dbReference>